<dbReference type="InterPro" id="IPR056269">
    <property type="entry name" value="CUB_CDCP1_2nd_5th"/>
</dbReference>
<feature type="transmembrane region" description="Helical" evidence="1">
    <location>
        <begin position="572"/>
        <end position="597"/>
    </location>
</feature>
<dbReference type="Pfam" id="PF23665">
    <property type="entry name" value="CDCP1_CUB_6"/>
    <property type="match status" value="2"/>
</dbReference>
<dbReference type="GeneTree" id="ENSGT00390000010209"/>
<keyword evidence="1" id="KW-0812">Transmembrane</keyword>
<proteinExistence type="predicted"/>
<feature type="domain" description="CDCP1 second and fifth CUB" evidence="3">
    <location>
        <begin position="42"/>
        <end position="146"/>
    </location>
</feature>
<dbReference type="InParanoid" id="A0A3Q1HUW5"/>
<keyword evidence="1" id="KW-1133">Transmembrane helix</keyword>
<feature type="domain" description="CDCP1 second and fifth CUB" evidence="3">
    <location>
        <begin position="346"/>
        <end position="445"/>
    </location>
</feature>
<evidence type="ECO:0000259" key="3">
    <source>
        <dbReference type="Pfam" id="PF23668"/>
    </source>
</evidence>
<feature type="domain" description="CDCP1 third and sixth CUB" evidence="2">
    <location>
        <begin position="156"/>
        <end position="254"/>
    </location>
</feature>
<dbReference type="Proteomes" id="UP000265040">
    <property type="component" value="Chromosome 11"/>
</dbReference>
<name>A0A3Q1HUW5_ANATE</name>
<reference evidence="4" key="2">
    <citation type="submission" date="2025-08" db="UniProtKB">
        <authorList>
            <consortium name="Ensembl"/>
        </authorList>
    </citation>
    <scope>IDENTIFICATION</scope>
</reference>
<feature type="domain" description="CDCP1 third and sixth CUB" evidence="2">
    <location>
        <begin position="451"/>
        <end position="565"/>
    </location>
</feature>
<dbReference type="Ensembl" id="ENSATET00000011780.3">
    <property type="protein sequence ID" value="ENSATEP00000011590.2"/>
    <property type="gene ID" value="ENSATEG00000008076.3"/>
</dbReference>
<accession>A0A3Q1HUW5</accession>
<dbReference type="PANTHER" id="PTHR14477">
    <property type="entry name" value="CUB DOMAIN-CONTAINING PROTEIN 1"/>
    <property type="match status" value="1"/>
</dbReference>
<dbReference type="InterPro" id="IPR056266">
    <property type="entry name" value="CDCP1_CUB_3rd_6th"/>
</dbReference>
<keyword evidence="1" id="KW-0472">Membrane</keyword>
<evidence type="ECO:0000313" key="5">
    <source>
        <dbReference type="Proteomes" id="UP000265040"/>
    </source>
</evidence>
<keyword evidence="5" id="KW-1185">Reference proteome</keyword>
<dbReference type="Pfam" id="PF23668">
    <property type="entry name" value="CUB_CDCP1_2"/>
    <property type="match status" value="2"/>
</dbReference>
<evidence type="ECO:0000259" key="2">
    <source>
        <dbReference type="Pfam" id="PF23665"/>
    </source>
</evidence>
<evidence type="ECO:0008006" key="6">
    <source>
        <dbReference type="Google" id="ProtNLM"/>
    </source>
</evidence>
<evidence type="ECO:0000256" key="1">
    <source>
        <dbReference type="SAM" id="Phobius"/>
    </source>
</evidence>
<dbReference type="AlphaFoldDB" id="A0A3Q1HUW5"/>
<organism evidence="4 5">
    <name type="scientific">Anabas testudineus</name>
    <name type="common">Climbing perch</name>
    <name type="synonym">Anthias testudineus</name>
    <dbReference type="NCBI Taxonomy" id="64144"/>
    <lineage>
        <taxon>Eukaryota</taxon>
        <taxon>Metazoa</taxon>
        <taxon>Chordata</taxon>
        <taxon>Craniata</taxon>
        <taxon>Vertebrata</taxon>
        <taxon>Euteleostomi</taxon>
        <taxon>Actinopterygii</taxon>
        <taxon>Neopterygii</taxon>
        <taxon>Teleostei</taxon>
        <taxon>Neoteleostei</taxon>
        <taxon>Acanthomorphata</taxon>
        <taxon>Anabantaria</taxon>
        <taxon>Anabantiformes</taxon>
        <taxon>Anabantoidei</taxon>
        <taxon>Anabantidae</taxon>
        <taxon>Anabas</taxon>
    </lineage>
</organism>
<reference evidence="4" key="3">
    <citation type="submission" date="2025-09" db="UniProtKB">
        <authorList>
            <consortium name="Ensembl"/>
        </authorList>
    </citation>
    <scope>IDENTIFICATION</scope>
</reference>
<sequence>MSVTPDPKTSIIISRVTSEPDCSVCVKTPKQTYCTAVSCSGDIVQAETTLFPDFNRTFTWDLKVVSTRTFQLDFPETGMRQIPKEETCPDEHTYSLITYLRTGPAAIGTFCKGGPVTTILARYKGRVSLQVSANQKLEPVDFKLTVGPESTLIAIVKVNLPRGVSDTDFLTPNYPDSFPDKQQMQWNFTVPAMHNYTVHFRKHTDPECIKNDVEVEYLKEDKKPTKLTVTDPQPKHEQGNFNMVLRNCETNTTLQGLSLNYRVSVMRSGHPGRVVTAGTHSRLVDPKHQIRLWSIELLYVKKINVAEGTKAELSFLDCLKEDMLSFCVFLTTGCQNVSSCPASSLTVPKLDSCLPMPLHSFTWHINVPEESTVELVSPTGSLRQSLPGQECNQTVSLTLTDEDGVSVGDFCSDGIIQKVQVHTNISITAKARDFRKTTGPFLNVSFSQEISETIIYRVTPKMSSPTVLATPNWPQGMTSFSSASWILTLPSQYQADIQFVNVSQPRCQEGHTGITVKMLGYEEEMLSHREDDPPPKTLSVPESFYLNMSNCVPEEGSFGVLTKIVLQKTSNLLPIILGIAGAFLLLLILLVVICVVMKKKKKARTNKDSSIYMGKGNIFRPGDNHFTKSRSENNSHIYQSIDDAMVYGHLLNKSNYADNLPDHFKGMQVDSYRTFTGPVDGSLPVIQEPEPEPEMDLYKPLDPSETFIPSRPRTPIDRQDSLIFQDRRMMDNELYTFKSTGEINTIQLFDVNPEPQWQMTEESL</sequence>
<evidence type="ECO:0000313" key="4">
    <source>
        <dbReference type="Ensembl" id="ENSATEP00000011590.2"/>
    </source>
</evidence>
<reference evidence="4" key="1">
    <citation type="submission" date="2021-04" db="EMBL/GenBank/DDBJ databases">
        <authorList>
            <consortium name="Wellcome Sanger Institute Data Sharing"/>
        </authorList>
    </citation>
    <scope>NUCLEOTIDE SEQUENCE [LARGE SCALE GENOMIC DNA]</scope>
</reference>
<protein>
    <recommendedName>
        <fullName evidence="6">CUB domain containing protein 1a</fullName>
    </recommendedName>
</protein>
<dbReference type="PANTHER" id="PTHR14477:SF1">
    <property type="entry name" value="CUB DOMAIN-CONTAINING PROTEIN 1"/>
    <property type="match status" value="1"/>
</dbReference>
<dbReference type="InterPro" id="IPR038811">
    <property type="entry name" value="CDCP1"/>
</dbReference>
<gene>
    <name evidence="4" type="primary">CDCP1</name>
</gene>
<dbReference type="OrthoDB" id="8960034at2759"/>
<dbReference type="FunCoup" id="A0A3Q1HUW5">
    <property type="interactions" value="1205"/>
</dbReference>